<feature type="region of interest" description="Disordered" evidence="11">
    <location>
        <begin position="326"/>
        <end position="352"/>
    </location>
</feature>
<evidence type="ECO:0000256" key="3">
    <source>
        <dbReference type="ARBA" id="ARBA00022692"/>
    </source>
</evidence>
<keyword evidence="7" id="KW-0449">Lipoprotein</keyword>
<organism evidence="13 14">
    <name type="scientific">Aplosporella prunicola CBS 121167</name>
    <dbReference type="NCBI Taxonomy" id="1176127"/>
    <lineage>
        <taxon>Eukaryota</taxon>
        <taxon>Fungi</taxon>
        <taxon>Dikarya</taxon>
        <taxon>Ascomycota</taxon>
        <taxon>Pezizomycotina</taxon>
        <taxon>Dothideomycetes</taxon>
        <taxon>Dothideomycetes incertae sedis</taxon>
        <taxon>Botryosphaeriales</taxon>
        <taxon>Aplosporellaceae</taxon>
        <taxon>Aplosporella</taxon>
    </lineage>
</organism>
<dbReference type="GO" id="GO:0006612">
    <property type="term" value="P:protein targeting to membrane"/>
    <property type="evidence" value="ECO:0007669"/>
    <property type="project" value="TreeGrafter"/>
</dbReference>
<comment type="similarity">
    <text evidence="10">Belongs to the DHHC palmitoyltransferase family.</text>
</comment>
<dbReference type="InterPro" id="IPR001594">
    <property type="entry name" value="Palmitoyltrfase_DHHC"/>
</dbReference>
<comment type="catalytic activity">
    <reaction evidence="9 10">
        <text>L-cysteinyl-[protein] + hexadecanoyl-CoA = S-hexadecanoyl-L-cysteinyl-[protein] + CoA</text>
        <dbReference type="Rhea" id="RHEA:36683"/>
        <dbReference type="Rhea" id="RHEA-COMP:10131"/>
        <dbReference type="Rhea" id="RHEA-COMP:11032"/>
        <dbReference type="ChEBI" id="CHEBI:29950"/>
        <dbReference type="ChEBI" id="CHEBI:57287"/>
        <dbReference type="ChEBI" id="CHEBI:57379"/>
        <dbReference type="ChEBI" id="CHEBI:74151"/>
        <dbReference type="EC" id="2.3.1.225"/>
    </reaction>
</comment>
<dbReference type="GO" id="GO:0005794">
    <property type="term" value="C:Golgi apparatus"/>
    <property type="evidence" value="ECO:0007669"/>
    <property type="project" value="TreeGrafter"/>
</dbReference>
<evidence type="ECO:0000256" key="9">
    <source>
        <dbReference type="ARBA" id="ARBA00048048"/>
    </source>
</evidence>
<keyword evidence="3 10" id="KW-0812">Transmembrane</keyword>
<keyword evidence="5 10" id="KW-0472">Membrane</keyword>
<dbReference type="Proteomes" id="UP000799438">
    <property type="component" value="Unassembled WGS sequence"/>
</dbReference>
<keyword evidence="4 10" id="KW-1133">Transmembrane helix</keyword>
<dbReference type="Pfam" id="PF01529">
    <property type="entry name" value="DHHC"/>
    <property type="match status" value="1"/>
</dbReference>
<feature type="transmembrane region" description="Helical" evidence="10">
    <location>
        <begin position="160"/>
        <end position="182"/>
    </location>
</feature>
<dbReference type="GO" id="GO:0005783">
    <property type="term" value="C:endoplasmic reticulum"/>
    <property type="evidence" value="ECO:0007669"/>
    <property type="project" value="TreeGrafter"/>
</dbReference>
<evidence type="ECO:0000256" key="8">
    <source>
        <dbReference type="ARBA" id="ARBA00023315"/>
    </source>
</evidence>
<dbReference type="GO" id="GO:0016020">
    <property type="term" value="C:membrane"/>
    <property type="evidence" value="ECO:0007669"/>
    <property type="project" value="UniProtKB-SubCell"/>
</dbReference>
<accession>A0A6A6BCP3</accession>
<feature type="domain" description="Palmitoyltransferase DHHC" evidence="12">
    <location>
        <begin position="112"/>
        <end position="182"/>
    </location>
</feature>
<evidence type="ECO:0000313" key="14">
    <source>
        <dbReference type="Proteomes" id="UP000799438"/>
    </source>
</evidence>
<dbReference type="RefSeq" id="XP_033396836.1">
    <property type="nucleotide sequence ID" value="XM_033545201.1"/>
</dbReference>
<dbReference type="AlphaFoldDB" id="A0A6A6BCP3"/>
<sequence length="352" mass="39694">MPFSLLTAVSRYAYSVLMFGLLGSLLGSSAGMLSFRWGWRENMGLYVADSLGDLVDRSPTLGLVLLVFPPLLSFLWVGPLGYFLFCRFWTARRLRLDSAGPSTIYQAEGRNGDRRWCKFCKIDKPDRARHCRAVGRCLPVYDHFCPCLCGPVYLGSQKAYLWALFWIPVHLAFSVGMGAWQLSVRSRNGGLEKAYLAAVGFFGLILPWLVNFARVKWRDIVFRNSRPKDLEGVYVTIWKDGQQKTISYQALNPWDSGCRQNSWMNMGPWWQWPLFWVEPPIARMLQDGTAWAPWVLDAQRAMGAAPEQPVLSPAVTVPAHAVNRRAGHSSDIEVEMDNLPHPGSRSLTTSAS</sequence>
<feature type="transmembrane region" description="Helical" evidence="10">
    <location>
        <begin position="194"/>
        <end position="213"/>
    </location>
</feature>
<evidence type="ECO:0000256" key="2">
    <source>
        <dbReference type="ARBA" id="ARBA00022679"/>
    </source>
</evidence>
<protein>
    <recommendedName>
        <fullName evidence="10">Palmitoyltransferase</fullName>
        <ecNumber evidence="10">2.3.1.225</ecNumber>
    </recommendedName>
</protein>
<dbReference type="GO" id="GO:0019706">
    <property type="term" value="F:protein-cysteine S-palmitoyltransferase activity"/>
    <property type="evidence" value="ECO:0007669"/>
    <property type="project" value="UniProtKB-EC"/>
</dbReference>
<comment type="domain">
    <text evidence="10">The DHHC domain is required for palmitoyltransferase activity.</text>
</comment>
<feature type="transmembrane region" description="Helical" evidence="10">
    <location>
        <begin position="12"/>
        <end position="39"/>
    </location>
</feature>
<feature type="transmembrane region" description="Helical" evidence="10">
    <location>
        <begin position="59"/>
        <end position="85"/>
    </location>
</feature>
<evidence type="ECO:0000259" key="12">
    <source>
        <dbReference type="Pfam" id="PF01529"/>
    </source>
</evidence>
<reference evidence="13" key="1">
    <citation type="journal article" date="2020" name="Stud. Mycol.">
        <title>101 Dothideomycetes genomes: a test case for predicting lifestyles and emergence of pathogens.</title>
        <authorList>
            <person name="Haridas S."/>
            <person name="Albert R."/>
            <person name="Binder M."/>
            <person name="Bloem J."/>
            <person name="Labutti K."/>
            <person name="Salamov A."/>
            <person name="Andreopoulos B."/>
            <person name="Baker S."/>
            <person name="Barry K."/>
            <person name="Bills G."/>
            <person name="Bluhm B."/>
            <person name="Cannon C."/>
            <person name="Castanera R."/>
            <person name="Culley D."/>
            <person name="Daum C."/>
            <person name="Ezra D."/>
            <person name="Gonzalez J."/>
            <person name="Henrissat B."/>
            <person name="Kuo A."/>
            <person name="Liang C."/>
            <person name="Lipzen A."/>
            <person name="Lutzoni F."/>
            <person name="Magnuson J."/>
            <person name="Mondo S."/>
            <person name="Nolan M."/>
            <person name="Ohm R."/>
            <person name="Pangilinan J."/>
            <person name="Park H.-J."/>
            <person name="Ramirez L."/>
            <person name="Alfaro M."/>
            <person name="Sun H."/>
            <person name="Tritt A."/>
            <person name="Yoshinaga Y."/>
            <person name="Zwiers L.-H."/>
            <person name="Turgeon B."/>
            <person name="Goodwin S."/>
            <person name="Spatafora J."/>
            <person name="Crous P."/>
            <person name="Grigoriev I."/>
        </authorList>
    </citation>
    <scope>NUCLEOTIDE SEQUENCE</scope>
    <source>
        <strain evidence="13">CBS 121167</strain>
    </source>
</reference>
<dbReference type="OrthoDB" id="3777395at2759"/>
<dbReference type="InterPro" id="IPR039859">
    <property type="entry name" value="PFA4/ZDH16/20/ERF2-like"/>
</dbReference>
<evidence type="ECO:0000313" key="13">
    <source>
        <dbReference type="EMBL" id="KAF2141123.1"/>
    </source>
</evidence>
<evidence type="ECO:0000256" key="6">
    <source>
        <dbReference type="ARBA" id="ARBA00023139"/>
    </source>
</evidence>
<dbReference type="EMBL" id="ML995488">
    <property type="protein sequence ID" value="KAF2141123.1"/>
    <property type="molecule type" value="Genomic_DNA"/>
</dbReference>
<keyword evidence="6" id="KW-0564">Palmitate</keyword>
<proteinExistence type="inferred from homology"/>
<evidence type="ECO:0000256" key="10">
    <source>
        <dbReference type="RuleBase" id="RU079119"/>
    </source>
</evidence>
<evidence type="ECO:0000256" key="5">
    <source>
        <dbReference type="ARBA" id="ARBA00023136"/>
    </source>
</evidence>
<evidence type="ECO:0000256" key="4">
    <source>
        <dbReference type="ARBA" id="ARBA00022989"/>
    </source>
</evidence>
<dbReference type="EC" id="2.3.1.225" evidence="10"/>
<dbReference type="PANTHER" id="PTHR22883">
    <property type="entry name" value="ZINC FINGER DHHC DOMAIN CONTAINING PROTEIN"/>
    <property type="match status" value="1"/>
</dbReference>
<evidence type="ECO:0000256" key="7">
    <source>
        <dbReference type="ARBA" id="ARBA00023288"/>
    </source>
</evidence>
<dbReference type="PROSITE" id="PS50216">
    <property type="entry name" value="DHHC"/>
    <property type="match status" value="1"/>
</dbReference>
<evidence type="ECO:0000256" key="1">
    <source>
        <dbReference type="ARBA" id="ARBA00004141"/>
    </source>
</evidence>
<keyword evidence="8 10" id="KW-0012">Acyltransferase</keyword>
<evidence type="ECO:0000256" key="11">
    <source>
        <dbReference type="SAM" id="MobiDB-lite"/>
    </source>
</evidence>
<dbReference type="GeneID" id="54302700"/>
<name>A0A6A6BCP3_9PEZI</name>
<comment type="subcellular location">
    <subcellularLocation>
        <location evidence="1">Membrane</location>
        <topology evidence="1">Multi-pass membrane protein</topology>
    </subcellularLocation>
</comment>
<keyword evidence="2 10" id="KW-0808">Transferase</keyword>
<keyword evidence="14" id="KW-1185">Reference proteome</keyword>
<gene>
    <name evidence="13" type="ORF">K452DRAFT_334646</name>
</gene>